<comment type="caution">
    <text evidence="2">The sequence shown here is derived from an EMBL/GenBank/DDBJ whole genome shotgun (WGS) entry which is preliminary data.</text>
</comment>
<dbReference type="RefSeq" id="WP_131482314.1">
    <property type="nucleotide sequence ID" value="NZ_SJDL01000019.1"/>
</dbReference>
<keyword evidence="3" id="KW-1185">Reference proteome</keyword>
<gene>
    <name evidence="2" type="ORF">EZI54_12970</name>
</gene>
<evidence type="ECO:0000256" key="1">
    <source>
        <dbReference type="SAM" id="Phobius"/>
    </source>
</evidence>
<feature type="transmembrane region" description="Helical" evidence="1">
    <location>
        <begin position="38"/>
        <end position="57"/>
    </location>
</feature>
<protein>
    <submittedName>
        <fullName evidence="2">Multidrug transporter</fullName>
    </submittedName>
</protein>
<evidence type="ECO:0000313" key="3">
    <source>
        <dbReference type="Proteomes" id="UP000313645"/>
    </source>
</evidence>
<dbReference type="Proteomes" id="UP000313645">
    <property type="component" value="Unassembled WGS sequence"/>
</dbReference>
<evidence type="ECO:0000313" key="2">
    <source>
        <dbReference type="EMBL" id="TBW54776.1"/>
    </source>
</evidence>
<keyword evidence="1" id="KW-1133">Transmembrane helix</keyword>
<keyword evidence="1" id="KW-0812">Transmembrane</keyword>
<proteinExistence type="predicted"/>
<reference evidence="2 3" key="1">
    <citation type="submission" date="2019-02" db="EMBL/GenBank/DDBJ databases">
        <title>Marinobacter halodurans sp. nov., a marine bacterium isolated from sea tidal flat.</title>
        <authorList>
            <person name="Yoo Y."/>
            <person name="Lee D.W."/>
            <person name="Kim B.S."/>
            <person name="Kim J.-J."/>
        </authorList>
    </citation>
    <scope>NUCLEOTIDE SEQUENCE [LARGE SCALE GENOMIC DNA]</scope>
    <source>
        <strain evidence="2 3">YJ-S3-2</strain>
    </source>
</reference>
<sequence>MPQDIALLTLAVVGGLLALFGLAFFVRPRWFLSWLKGTFAILLILAGAYIGLLALDLRHYQSLDSMQTIATIGVTKTGPQTWRVRLERNEQPPVEVTLRGDQWQVDARIIRLAGPLAWIGVPPAYRLERLSGRYVSLEQERTGERTVYPLGQDSWFDAWTLDQEFGLPFVEAVYGNATFMPLRDGAIFDVRLSSTGLVALPANQQARDAMEEWFPKAG</sequence>
<organism evidence="2 3">
    <name type="scientific">Marinobacter halodurans</name>
    <dbReference type="NCBI Taxonomy" id="2528979"/>
    <lineage>
        <taxon>Bacteria</taxon>
        <taxon>Pseudomonadati</taxon>
        <taxon>Pseudomonadota</taxon>
        <taxon>Gammaproteobacteria</taxon>
        <taxon>Pseudomonadales</taxon>
        <taxon>Marinobacteraceae</taxon>
        <taxon>Marinobacter</taxon>
    </lineage>
</organism>
<feature type="transmembrane region" description="Helical" evidence="1">
    <location>
        <begin position="7"/>
        <end position="26"/>
    </location>
</feature>
<accession>A0ABY1ZJE4</accession>
<name>A0ABY1ZJE4_9GAMM</name>
<dbReference type="EMBL" id="SJDL01000019">
    <property type="protein sequence ID" value="TBW54776.1"/>
    <property type="molecule type" value="Genomic_DNA"/>
</dbReference>
<keyword evidence="1" id="KW-0472">Membrane</keyword>